<dbReference type="SUPFAM" id="SSF51556">
    <property type="entry name" value="Metallo-dependent hydrolases"/>
    <property type="match status" value="1"/>
</dbReference>
<feature type="binding site" evidence="2">
    <location>
        <position position="7"/>
    </location>
    <ligand>
        <name>a divalent metal cation</name>
        <dbReference type="ChEBI" id="CHEBI:60240"/>
        <label>1</label>
    </ligand>
</feature>
<organism evidence="3 4">
    <name type="scientific">Candidatus Roizmanbacteria bacterium RIFCSPLOWO2_01_FULL_37_12</name>
    <dbReference type="NCBI Taxonomy" id="1802056"/>
    <lineage>
        <taxon>Bacteria</taxon>
        <taxon>Candidatus Roizmaniibacteriota</taxon>
    </lineage>
</organism>
<dbReference type="GO" id="GO:0046872">
    <property type="term" value="F:metal ion binding"/>
    <property type="evidence" value="ECO:0007669"/>
    <property type="project" value="UniProtKB-KW"/>
</dbReference>
<dbReference type="InterPro" id="IPR001130">
    <property type="entry name" value="TatD-like"/>
</dbReference>
<dbReference type="AlphaFoldDB" id="A0A1F7IBZ6"/>
<dbReference type="Proteomes" id="UP000177698">
    <property type="component" value="Unassembled WGS sequence"/>
</dbReference>
<dbReference type="EMBL" id="MGAG01000017">
    <property type="protein sequence ID" value="OGK40883.1"/>
    <property type="molecule type" value="Genomic_DNA"/>
</dbReference>
<evidence type="ECO:0000256" key="1">
    <source>
        <dbReference type="ARBA" id="ARBA00022801"/>
    </source>
</evidence>
<comment type="caution">
    <text evidence="3">The sequence shown here is derived from an EMBL/GenBank/DDBJ whole genome shotgun (WGS) entry which is preliminary data.</text>
</comment>
<keyword evidence="1" id="KW-0378">Hydrolase</keyword>
<dbReference type="Gene3D" id="3.20.20.140">
    <property type="entry name" value="Metal-dependent hydrolases"/>
    <property type="match status" value="1"/>
</dbReference>
<dbReference type="GO" id="GO:0016788">
    <property type="term" value="F:hydrolase activity, acting on ester bonds"/>
    <property type="evidence" value="ECO:0007669"/>
    <property type="project" value="InterPro"/>
</dbReference>
<dbReference type="STRING" id="1802056.A2954_02190"/>
<keyword evidence="2" id="KW-0479">Metal-binding</keyword>
<accession>A0A1F7IBZ6</accession>
<protein>
    <recommendedName>
        <fullName evidence="5">Hydrolase TatD</fullName>
    </recommendedName>
</protein>
<dbReference type="PANTHER" id="PTHR46124">
    <property type="entry name" value="D-AMINOACYL-TRNA DEACYLASE"/>
    <property type="match status" value="1"/>
</dbReference>
<feature type="binding site" evidence="2">
    <location>
        <position position="5"/>
    </location>
    <ligand>
        <name>a divalent metal cation</name>
        <dbReference type="ChEBI" id="CHEBI:60240"/>
        <label>1</label>
    </ligand>
</feature>
<dbReference type="PIRSF" id="PIRSF005902">
    <property type="entry name" value="DNase_TatD"/>
    <property type="match status" value="1"/>
</dbReference>
<dbReference type="PROSITE" id="PS01137">
    <property type="entry name" value="TATD_1"/>
    <property type="match status" value="1"/>
</dbReference>
<feature type="binding site" evidence="2">
    <location>
        <position position="181"/>
    </location>
    <ligand>
        <name>a divalent metal cation</name>
        <dbReference type="ChEBI" id="CHEBI:60240"/>
        <label>2</label>
    </ligand>
</feature>
<dbReference type="InterPro" id="IPR018228">
    <property type="entry name" value="DNase_TatD-rel_CS"/>
</dbReference>
<dbReference type="PANTHER" id="PTHR46124:SF2">
    <property type="entry name" value="D-AMINOACYL-TRNA DEACYLASE"/>
    <property type="match status" value="1"/>
</dbReference>
<feature type="binding site" evidence="2">
    <location>
        <position position="229"/>
    </location>
    <ligand>
        <name>a divalent metal cation</name>
        <dbReference type="ChEBI" id="CHEBI:60240"/>
        <label>1</label>
    </ligand>
</feature>
<proteinExistence type="predicted"/>
<evidence type="ECO:0000313" key="3">
    <source>
        <dbReference type="EMBL" id="OGK40883.1"/>
    </source>
</evidence>
<evidence type="ECO:0008006" key="5">
    <source>
        <dbReference type="Google" id="ProtNLM"/>
    </source>
</evidence>
<evidence type="ECO:0000256" key="2">
    <source>
        <dbReference type="PIRSR" id="PIRSR005902-1"/>
    </source>
</evidence>
<dbReference type="Pfam" id="PF01026">
    <property type="entry name" value="TatD_DNase"/>
    <property type="match status" value="1"/>
</dbReference>
<dbReference type="CDD" id="cd01310">
    <property type="entry name" value="TatD_DNAse"/>
    <property type="match status" value="1"/>
</dbReference>
<feature type="binding site" evidence="2">
    <location>
        <position position="107"/>
    </location>
    <ligand>
        <name>a divalent metal cation</name>
        <dbReference type="ChEBI" id="CHEBI:60240"/>
        <label>1</label>
    </ligand>
</feature>
<sequence length="286" mass="32796">MFDTHCHLNFKAFEGRVEEVVNNAIEAGISLIVVPGTDRESSEEAVKIAERFSGVYAAVGIHPHHVFQINQKTENRKNQSSDFSYLLSDLSEIEKLLVNPKVVAVGEVGVDRHYYSKTKYPNYNVYPEFIEGQKEFLNRQIDLGLKYNKSLIFHNREAKKDFLEVVRDKWDEKLAGRAVFHCCEPDSELLNFAKKHKIFIGIDGDITFREDKQEFIKTVPLDLLVLETDSPFLLPSQLRVGNKKRPANEPKNLQLVAVFIAELLRMKTKALVKITTENSKKLFQIS</sequence>
<name>A0A1F7IBZ6_9BACT</name>
<gene>
    <name evidence="3" type="ORF">A2954_02190</name>
</gene>
<reference evidence="3 4" key="1">
    <citation type="journal article" date="2016" name="Nat. Commun.">
        <title>Thousands of microbial genomes shed light on interconnected biogeochemical processes in an aquifer system.</title>
        <authorList>
            <person name="Anantharaman K."/>
            <person name="Brown C.T."/>
            <person name="Hug L.A."/>
            <person name="Sharon I."/>
            <person name="Castelle C.J."/>
            <person name="Probst A.J."/>
            <person name="Thomas B.C."/>
            <person name="Singh A."/>
            <person name="Wilkins M.J."/>
            <person name="Karaoz U."/>
            <person name="Brodie E.L."/>
            <person name="Williams K.H."/>
            <person name="Hubbard S.S."/>
            <person name="Banfield J.F."/>
        </authorList>
    </citation>
    <scope>NUCLEOTIDE SEQUENCE [LARGE SCALE GENOMIC DNA]</scope>
</reference>
<feature type="binding site" evidence="2">
    <location>
        <position position="154"/>
    </location>
    <ligand>
        <name>a divalent metal cation</name>
        <dbReference type="ChEBI" id="CHEBI:60240"/>
        <label>2</label>
    </ligand>
</feature>
<dbReference type="InterPro" id="IPR032466">
    <property type="entry name" value="Metal_Hydrolase"/>
</dbReference>
<evidence type="ECO:0000313" key="4">
    <source>
        <dbReference type="Proteomes" id="UP000177698"/>
    </source>
</evidence>